<feature type="domain" description="Ig-like" evidence="5">
    <location>
        <begin position="105"/>
        <end position="215"/>
    </location>
</feature>
<dbReference type="InterPro" id="IPR051102">
    <property type="entry name" value="IgSF_V-set/TM_domain"/>
</dbReference>
<evidence type="ECO:0000259" key="5">
    <source>
        <dbReference type="PROSITE" id="PS50835"/>
    </source>
</evidence>
<keyword evidence="2" id="KW-1015">Disulfide bond</keyword>
<keyword evidence="1" id="KW-0732">Signal</keyword>
<dbReference type="GO" id="GO:0005576">
    <property type="term" value="C:extracellular region"/>
    <property type="evidence" value="ECO:0007669"/>
    <property type="project" value="UniProtKB-ARBA"/>
</dbReference>
<dbReference type="PANTHER" id="PTHR12207">
    <property type="entry name" value="V-SET AND TRANSMEMBRANE DOMAIN-CONTAINING PROTEIN"/>
    <property type="match status" value="1"/>
</dbReference>
<reference evidence="6" key="1">
    <citation type="submission" date="2023-03" db="EMBL/GenBank/DDBJ databases">
        <title>Electrophorus voltai genome.</title>
        <authorList>
            <person name="Bian C."/>
        </authorList>
    </citation>
    <scope>NUCLEOTIDE SEQUENCE</scope>
    <source>
        <strain evidence="6">CB-2022</strain>
        <tissue evidence="6">Muscle</tissue>
    </source>
</reference>
<dbReference type="AlphaFoldDB" id="A0AAD8ZQD5"/>
<name>A0AAD8ZQD5_9TELE</name>
<organism evidence="6 7">
    <name type="scientific">Electrophorus voltai</name>
    <dbReference type="NCBI Taxonomy" id="2609070"/>
    <lineage>
        <taxon>Eukaryota</taxon>
        <taxon>Metazoa</taxon>
        <taxon>Chordata</taxon>
        <taxon>Craniata</taxon>
        <taxon>Vertebrata</taxon>
        <taxon>Euteleostomi</taxon>
        <taxon>Actinopterygii</taxon>
        <taxon>Neopterygii</taxon>
        <taxon>Teleostei</taxon>
        <taxon>Ostariophysi</taxon>
        <taxon>Gymnotiformes</taxon>
        <taxon>Gymnotoidei</taxon>
        <taxon>Gymnotidae</taxon>
        <taxon>Electrophorus</taxon>
    </lineage>
</organism>
<evidence type="ECO:0000313" key="7">
    <source>
        <dbReference type="Proteomes" id="UP001239994"/>
    </source>
</evidence>
<evidence type="ECO:0000313" key="6">
    <source>
        <dbReference type="EMBL" id="KAK1803519.1"/>
    </source>
</evidence>
<dbReference type="InterPro" id="IPR013783">
    <property type="entry name" value="Ig-like_fold"/>
</dbReference>
<dbReference type="EMBL" id="JAROKS010000005">
    <property type="protein sequence ID" value="KAK1803519.1"/>
    <property type="molecule type" value="Genomic_DNA"/>
</dbReference>
<evidence type="ECO:0000256" key="2">
    <source>
        <dbReference type="ARBA" id="ARBA00023157"/>
    </source>
</evidence>
<evidence type="ECO:0000256" key="1">
    <source>
        <dbReference type="ARBA" id="ARBA00022729"/>
    </source>
</evidence>
<dbReference type="GO" id="GO:0016020">
    <property type="term" value="C:membrane"/>
    <property type="evidence" value="ECO:0007669"/>
    <property type="project" value="TreeGrafter"/>
</dbReference>
<dbReference type="GO" id="GO:0043524">
    <property type="term" value="P:negative regulation of neuron apoptotic process"/>
    <property type="evidence" value="ECO:0007669"/>
    <property type="project" value="UniProtKB-ARBA"/>
</dbReference>
<sequence>MGAFGVILGSLHYMGLYIQLSASIGQGGYAEVENHISSNDSSLISRPLCGTEVTRTPSGPSGGPRSALARLNGIMGEIKIVLRGAVKRIRHNGIYLLSLFSLASALFTEVPHDITAQSGQDVEMACSFRGAGSPSYSLEIQWWYIRNHREWTDKQTWTTNQVVPQDEMSKDATKISVVKVAGSNISHKLRLSNVKPSDEGTYECRVIDFSDSKLRHHHVRAYLQVEQGGTHGEQARVGRIIRRGTAHFAQREPAPVRVHEHQVPENTVDKRPVSVHHSPWPLTPGERRKVARLKMDAPDRAVSEAAAAAAAAAAATGRHRRGRRGLLPRIKMQRQRSLQLRRGTFHPHMTPVCHLVE</sequence>
<dbReference type="SMART" id="SM00409">
    <property type="entry name" value="IG"/>
    <property type="match status" value="1"/>
</dbReference>
<dbReference type="SUPFAM" id="SSF48726">
    <property type="entry name" value="Immunoglobulin"/>
    <property type="match status" value="1"/>
</dbReference>
<keyword evidence="3" id="KW-0393">Immunoglobulin domain</keyword>
<comment type="caution">
    <text evidence="6">The sequence shown here is derived from an EMBL/GenBank/DDBJ whole genome shotgun (WGS) entry which is preliminary data.</text>
</comment>
<dbReference type="InterPro" id="IPR036179">
    <property type="entry name" value="Ig-like_dom_sf"/>
</dbReference>
<proteinExistence type="predicted"/>
<accession>A0AAD8ZQD5</accession>
<evidence type="ECO:0000256" key="3">
    <source>
        <dbReference type="ARBA" id="ARBA00023319"/>
    </source>
</evidence>
<dbReference type="InterPro" id="IPR003599">
    <property type="entry name" value="Ig_sub"/>
</dbReference>
<dbReference type="PROSITE" id="PS50835">
    <property type="entry name" value="IG_LIKE"/>
    <property type="match status" value="1"/>
</dbReference>
<dbReference type="Proteomes" id="UP001239994">
    <property type="component" value="Unassembled WGS sequence"/>
</dbReference>
<dbReference type="InterPro" id="IPR007110">
    <property type="entry name" value="Ig-like_dom"/>
</dbReference>
<dbReference type="InterPro" id="IPR013106">
    <property type="entry name" value="Ig_V-set"/>
</dbReference>
<dbReference type="Gene3D" id="2.60.40.10">
    <property type="entry name" value="Immunoglobulins"/>
    <property type="match status" value="1"/>
</dbReference>
<dbReference type="Pfam" id="PF07686">
    <property type="entry name" value="V-set"/>
    <property type="match status" value="1"/>
</dbReference>
<keyword evidence="7" id="KW-1185">Reference proteome</keyword>
<dbReference type="PANTHER" id="PTHR12207:SF31">
    <property type="entry name" value="V-SET AND TRANSMEMBRANE DOMAIN-CONTAINING PROTEIN 2-LIKE PROTEIN"/>
    <property type="match status" value="1"/>
</dbReference>
<protein>
    <recommendedName>
        <fullName evidence="4">V-set and transmembrane domain-containing protein 2-like protein</fullName>
    </recommendedName>
</protein>
<evidence type="ECO:0000256" key="4">
    <source>
        <dbReference type="ARBA" id="ARBA00070407"/>
    </source>
</evidence>
<gene>
    <name evidence="6" type="ORF">P4O66_020949</name>
</gene>
<dbReference type="FunFam" id="2.60.40.10:FF:000735">
    <property type="entry name" value="V-set and transmembrane domain containing 2 like"/>
    <property type="match status" value="1"/>
</dbReference>